<evidence type="ECO:0000313" key="1">
    <source>
        <dbReference type="EMBL" id="RAJ75693.1"/>
    </source>
</evidence>
<organism evidence="1 2">
    <name type="scientific">Chitinophaga dinghuensis</name>
    <dbReference type="NCBI Taxonomy" id="1539050"/>
    <lineage>
        <taxon>Bacteria</taxon>
        <taxon>Pseudomonadati</taxon>
        <taxon>Bacteroidota</taxon>
        <taxon>Chitinophagia</taxon>
        <taxon>Chitinophagales</taxon>
        <taxon>Chitinophagaceae</taxon>
        <taxon>Chitinophaga</taxon>
    </lineage>
</organism>
<sequence>MKIYLLAASCLLLTCCHPKSTQQTAAVIDSTNIAGDNDIQPNFKVDTISYQDTMYHLAVDITYAYPKDDATGIYKTLVTNRIDSSLKEFKNEISKVWKEEGEDEDKTDFDGLSHNMFDAGPAFCYSDDKVISTSFTIGYSHAGAAHAFNGVYSINFDKRTQQVITLKDYFQFKTKADSNLIIHALDGEFGELRQTLKNDNPWEFYGMEHLCFGILKDSVVFSFSDYQLGQGPSMENCKVSKQLLISLIRESYK</sequence>
<dbReference type="EMBL" id="QLMA01000009">
    <property type="protein sequence ID" value="RAJ75693.1"/>
    <property type="molecule type" value="Genomic_DNA"/>
</dbReference>
<dbReference type="AlphaFoldDB" id="A0A327VPC8"/>
<reference evidence="1 2" key="1">
    <citation type="submission" date="2018-06" db="EMBL/GenBank/DDBJ databases">
        <title>Genomic Encyclopedia of Archaeal and Bacterial Type Strains, Phase II (KMG-II): from individual species to whole genera.</title>
        <authorList>
            <person name="Goeker M."/>
        </authorList>
    </citation>
    <scope>NUCLEOTIDE SEQUENCE [LARGE SCALE GENOMIC DNA]</scope>
    <source>
        <strain evidence="1 2">DSM 29821</strain>
    </source>
</reference>
<proteinExistence type="predicted"/>
<keyword evidence="2" id="KW-1185">Reference proteome</keyword>
<comment type="caution">
    <text evidence="1">The sequence shown here is derived from an EMBL/GenBank/DDBJ whole genome shotgun (WGS) entry which is preliminary data.</text>
</comment>
<dbReference type="RefSeq" id="WP_111594844.1">
    <property type="nucleotide sequence ID" value="NZ_QLMA01000009.1"/>
</dbReference>
<evidence type="ECO:0000313" key="2">
    <source>
        <dbReference type="Proteomes" id="UP000249819"/>
    </source>
</evidence>
<accession>A0A327VPC8</accession>
<dbReference type="Gene3D" id="3.30.565.40">
    <property type="entry name" value="Fervidobacterium nodosum Rt17-B1 like"/>
    <property type="match status" value="1"/>
</dbReference>
<dbReference type="Proteomes" id="UP000249819">
    <property type="component" value="Unassembled WGS sequence"/>
</dbReference>
<protein>
    <recommendedName>
        <fullName evidence="3">Deacetylase PdaC domain-containing protein</fullName>
    </recommendedName>
</protein>
<gene>
    <name evidence="1" type="ORF">CLV59_109307</name>
</gene>
<evidence type="ECO:0008006" key="3">
    <source>
        <dbReference type="Google" id="ProtNLM"/>
    </source>
</evidence>
<dbReference type="OrthoDB" id="676206at2"/>
<name>A0A327VPC8_9BACT</name>